<dbReference type="KEGG" id="xfn:XfasM23_0584"/>
<sequence length="119" mass="12882">MYFMDLDCEITGDVLGSKEQGIRLIIKTMRALSVSEVSEVFGGNALTDWTSIVMDAGAFVGIMNGFTSPMFLGAFADTGGLIGVAWGGAWMAGTFIHKNFISMYPTIFKSLRSNNDEYG</sequence>
<proteinExistence type="predicted"/>
<accession>B2I953</accession>
<dbReference type="AlphaFoldDB" id="B2I953"/>
<protein>
    <submittedName>
        <fullName evidence="1">Uncharacterized protein</fullName>
    </submittedName>
</protein>
<organism evidence="1 2">
    <name type="scientific">Xylella fastidiosa (strain M23)</name>
    <dbReference type="NCBI Taxonomy" id="405441"/>
    <lineage>
        <taxon>Bacteria</taxon>
        <taxon>Pseudomonadati</taxon>
        <taxon>Pseudomonadota</taxon>
        <taxon>Gammaproteobacteria</taxon>
        <taxon>Lysobacterales</taxon>
        <taxon>Lysobacteraceae</taxon>
        <taxon>Xylella</taxon>
    </lineage>
</organism>
<name>B2I953_XYLF2</name>
<evidence type="ECO:0000313" key="1">
    <source>
        <dbReference type="EMBL" id="ACB92028.1"/>
    </source>
</evidence>
<evidence type="ECO:0000313" key="2">
    <source>
        <dbReference type="Proteomes" id="UP000001698"/>
    </source>
</evidence>
<dbReference type="HOGENOM" id="CLU_166946_0_0_6"/>
<dbReference type="EMBL" id="CP001011">
    <property type="protein sequence ID" value="ACB92028.1"/>
    <property type="molecule type" value="Genomic_DNA"/>
</dbReference>
<gene>
    <name evidence="1" type="ordered locus">XfasM23_0584</name>
</gene>
<dbReference type="Proteomes" id="UP000001698">
    <property type="component" value="Chromosome"/>
</dbReference>
<reference evidence="1 2" key="1">
    <citation type="journal article" date="2010" name="J. Bacteriol.">
        <title>Whole genome sequences of two Xylella fastidiosa strains (M12 and M23) causing almond leaf scorch disease in California.</title>
        <authorList>
            <person name="Chen J."/>
            <person name="Xie G."/>
            <person name="Han S."/>
            <person name="Chertkov O."/>
            <person name="Sims D."/>
            <person name="Civerolo E.L."/>
        </authorList>
    </citation>
    <scope>NUCLEOTIDE SEQUENCE [LARGE SCALE GENOMIC DNA]</scope>
    <source>
        <strain evidence="1 2">M23</strain>
    </source>
</reference>